<dbReference type="PANTHER" id="PTHR30313:SF2">
    <property type="entry name" value="DNA PRIMASE"/>
    <property type="match status" value="1"/>
</dbReference>
<dbReference type="InterPro" id="IPR002694">
    <property type="entry name" value="Znf_CHC2"/>
</dbReference>
<keyword evidence="1" id="KW-0479">Metal-binding</keyword>
<organism evidence="6 7">
    <name type="scientific">Hominenteromicrobium mulieris</name>
    <dbReference type="NCBI Taxonomy" id="2885357"/>
    <lineage>
        <taxon>Bacteria</taxon>
        <taxon>Bacillati</taxon>
        <taxon>Bacillota</taxon>
        <taxon>Clostridia</taxon>
        <taxon>Eubacteriales</taxon>
        <taxon>Oscillospiraceae</taxon>
        <taxon>Hominenteromicrobium</taxon>
    </lineage>
</organism>
<feature type="compositionally biased region" description="Basic and acidic residues" evidence="4">
    <location>
        <begin position="195"/>
        <end position="205"/>
    </location>
</feature>
<evidence type="ECO:0000259" key="5">
    <source>
        <dbReference type="SMART" id="SM00400"/>
    </source>
</evidence>
<dbReference type="InterPro" id="IPR050219">
    <property type="entry name" value="DnaG_primase"/>
</dbReference>
<keyword evidence="3" id="KW-0862">Zinc</keyword>
<evidence type="ECO:0000256" key="1">
    <source>
        <dbReference type="ARBA" id="ARBA00022723"/>
    </source>
</evidence>
<dbReference type="EMBL" id="JAJEQC010000009">
    <property type="protein sequence ID" value="MCC2137381.1"/>
    <property type="molecule type" value="Genomic_DNA"/>
</dbReference>
<proteinExistence type="predicted"/>
<dbReference type="Gene3D" id="3.90.580.10">
    <property type="entry name" value="Zinc finger, CHC2-type domain"/>
    <property type="match status" value="1"/>
</dbReference>
<evidence type="ECO:0000256" key="2">
    <source>
        <dbReference type="ARBA" id="ARBA00022771"/>
    </source>
</evidence>
<evidence type="ECO:0000313" key="6">
    <source>
        <dbReference type="EMBL" id="MCC2137381.1"/>
    </source>
</evidence>
<evidence type="ECO:0000313" key="7">
    <source>
        <dbReference type="Proteomes" id="UP001199424"/>
    </source>
</evidence>
<dbReference type="GO" id="GO:0003899">
    <property type="term" value="F:DNA-directed RNA polymerase activity"/>
    <property type="evidence" value="ECO:0007669"/>
    <property type="project" value="InterPro"/>
</dbReference>
<dbReference type="GO" id="GO:0003677">
    <property type="term" value="F:DNA binding"/>
    <property type="evidence" value="ECO:0007669"/>
    <property type="project" value="InterPro"/>
</dbReference>
<dbReference type="SUPFAM" id="SSF57783">
    <property type="entry name" value="Zinc beta-ribbon"/>
    <property type="match status" value="1"/>
</dbReference>
<dbReference type="GO" id="GO:0006269">
    <property type="term" value="P:DNA replication, synthesis of primer"/>
    <property type="evidence" value="ECO:0007669"/>
    <property type="project" value="TreeGrafter"/>
</dbReference>
<feature type="region of interest" description="Disordered" evidence="4">
    <location>
        <begin position="195"/>
        <end position="223"/>
    </location>
</feature>
<dbReference type="GO" id="GO:0008270">
    <property type="term" value="F:zinc ion binding"/>
    <property type="evidence" value="ECO:0007669"/>
    <property type="project" value="UniProtKB-KW"/>
</dbReference>
<accession>A0AAE3AL94</accession>
<evidence type="ECO:0000256" key="3">
    <source>
        <dbReference type="ARBA" id="ARBA00022833"/>
    </source>
</evidence>
<dbReference type="RefSeq" id="WP_308449615.1">
    <property type="nucleotide sequence ID" value="NZ_JAJEQC010000009.1"/>
</dbReference>
<comment type="caution">
    <text evidence="6">The sequence shown here is derived from an EMBL/GenBank/DDBJ whole genome shotgun (WGS) entry which is preliminary data.</text>
</comment>
<dbReference type="PANTHER" id="PTHR30313">
    <property type="entry name" value="DNA PRIMASE"/>
    <property type="match status" value="1"/>
</dbReference>
<keyword evidence="7" id="KW-1185">Reference proteome</keyword>
<feature type="compositionally biased region" description="Gly residues" evidence="4">
    <location>
        <begin position="214"/>
        <end position="223"/>
    </location>
</feature>
<protein>
    <submittedName>
        <fullName evidence="6">CHC2 zinc finger domain-containing protein</fullName>
    </submittedName>
</protein>
<reference evidence="6" key="1">
    <citation type="submission" date="2021-10" db="EMBL/GenBank/DDBJ databases">
        <title>Anaerobic single-cell dispensing facilitates the cultivation of human gut bacteria.</title>
        <authorList>
            <person name="Afrizal A."/>
        </authorList>
    </citation>
    <scope>NUCLEOTIDE SEQUENCE</scope>
    <source>
        <strain evidence="6">CLA-AA-H250</strain>
    </source>
</reference>
<dbReference type="AlphaFoldDB" id="A0AAE3AL94"/>
<sequence>MNVFEAVKQTVTTRQAAECYGIYVNRAGKANCPFHNDRTPSMKVDKRFHCFGCGADGDVIDFTAQLYGLDAKSAAEKLAADFQIPYTHYKRKETVKKTIREKSEEQMYRELEARCFRVLSDYFHLLRHWERAYAPNLEDETWHPLFVEALQKKDHIEYLLDVLLYDSIEERAALIKEYGKEVMKLERRLSELGTGAEREFEDVGREPALPDPGGSQGSSGGER</sequence>
<dbReference type="SMART" id="SM00400">
    <property type="entry name" value="ZnF_CHCC"/>
    <property type="match status" value="1"/>
</dbReference>
<keyword evidence="2" id="KW-0863">Zinc-finger</keyword>
<dbReference type="Proteomes" id="UP001199424">
    <property type="component" value="Unassembled WGS sequence"/>
</dbReference>
<evidence type="ECO:0000256" key="4">
    <source>
        <dbReference type="SAM" id="MobiDB-lite"/>
    </source>
</evidence>
<dbReference type="GO" id="GO:0005737">
    <property type="term" value="C:cytoplasm"/>
    <property type="evidence" value="ECO:0007669"/>
    <property type="project" value="TreeGrafter"/>
</dbReference>
<gene>
    <name evidence="6" type="ORF">LKD31_10185</name>
</gene>
<dbReference type="Pfam" id="PF01807">
    <property type="entry name" value="Zn_ribbon_DnaG"/>
    <property type="match status" value="1"/>
</dbReference>
<name>A0AAE3AL94_9FIRM</name>
<dbReference type="InterPro" id="IPR036977">
    <property type="entry name" value="DNA_primase_Znf_CHC2"/>
</dbReference>
<feature type="domain" description="Zinc finger CHC2-type" evidence="5">
    <location>
        <begin position="29"/>
        <end position="79"/>
    </location>
</feature>